<evidence type="ECO:0000256" key="5">
    <source>
        <dbReference type="ARBA" id="ARBA00022519"/>
    </source>
</evidence>
<dbReference type="InterPro" id="IPR045584">
    <property type="entry name" value="Pilin-like"/>
</dbReference>
<dbReference type="NCBIfam" id="TIGR01707">
    <property type="entry name" value="gspI"/>
    <property type="match status" value="1"/>
</dbReference>
<dbReference type="GO" id="GO:0015628">
    <property type="term" value="P:protein secretion by the type II secretion system"/>
    <property type="evidence" value="ECO:0007669"/>
    <property type="project" value="UniProtKB-UniRule"/>
</dbReference>
<comment type="PTM">
    <text evidence="9">Cleaved by prepilin peptidase.</text>
</comment>
<evidence type="ECO:0000256" key="7">
    <source>
        <dbReference type="ARBA" id="ARBA00022989"/>
    </source>
</evidence>
<keyword evidence="3" id="KW-1003">Cell membrane</keyword>
<dbReference type="OrthoDB" id="6121517at2"/>
<dbReference type="PANTHER" id="PTHR38779:SF2">
    <property type="entry name" value="TYPE II SECRETION SYSTEM PROTEIN I-RELATED"/>
    <property type="match status" value="1"/>
</dbReference>
<gene>
    <name evidence="11" type="ORF">PS723_00631</name>
</gene>
<sequence length="136" mass="15494">MNSKKRKTCRRQRKPRTVHRGFTLLEIMIALVIFATLAAAVMAAGQYALKQNARLEEQLCGAWLADNQLSELQLQAAPSQGRQQLTRHFDRRDWILNQAIGSSADPRLLKVELSVTRSDSDRVVHRTTGWLQARNE</sequence>
<keyword evidence="5 9" id="KW-0997">Cell inner membrane</keyword>
<evidence type="ECO:0000256" key="9">
    <source>
        <dbReference type="RuleBase" id="RU368030"/>
    </source>
</evidence>
<dbReference type="InterPro" id="IPR010052">
    <property type="entry name" value="T2SS_protein-GspI"/>
</dbReference>
<evidence type="ECO:0000256" key="1">
    <source>
        <dbReference type="ARBA" id="ARBA00004377"/>
    </source>
</evidence>
<evidence type="ECO:0000313" key="11">
    <source>
        <dbReference type="EMBL" id="VVN74605.1"/>
    </source>
</evidence>
<keyword evidence="6 9" id="KW-0812">Transmembrane</keyword>
<keyword evidence="4 9" id="KW-0488">Methylation</keyword>
<evidence type="ECO:0000313" key="12">
    <source>
        <dbReference type="Proteomes" id="UP000379480"/>
    </source>
</evidence>
<dbReference type="InterPro" id="IPR003413">
    <property type="entry name" value="T2SS_GspI_C"/>
</dbReference>
<accession>A0A5E7A8Y0</accession>
<evidence type="ECO:0000256" key="3">
    <source>
        <dbReference type="ARBA" id="ARBA00022475"/>
    </source>
</evidence>
<keyword evidence="7 9" id="KW-1133">Transmembrane helix</keyword>
<evidence type="ECO:0000256" key="2">
    <source>
        <dbReference type="ARBA" id="ARBA00008358"/>
    </source>
</evidence>
<dbReference type="GO" id="GO:0015627">
    <property type="term" value="C:type II protein secretion system complex"/>
    <property type="evidence" value="ECO:0007669"/>
    <property type="project" value="UniProtKB-UniRule"/>
</dbReference>
<keyword evidence="8 9" id="KW-0472">Membrane</keyword>
<dbReference type="EMBL" id="CABVHY010000003">
    <property type="protein sequence ID" value="VVN74605.1"/>
    <property type="molecule type" value="Genomic_DNA"/>
</dbReference>
<comment type="subunit">
    <text evidence="9">Type II secretion is composed of four main components: the outer membrane complex, the inner membrane complex, the cytoplasmic secretion ATPase and the periplasm-spanning pseudopilus.</text>
</comment>
<reference evidence="11 12" key="1">
    <citation type="submission" date="2019-09" db="EMBL/GenBank/DDBJ databases">
        <authorList>
            <person name="Chandra G."/>
            <person name="Truman W A."/>
        </authorList>
    </citation>
    <scope>NUCLEOTIDE SEQUENCE [LARGE SCALE GENOMIC DNA]</scope>
    <source>
        <strain evidence="11">PS723</strain>
    </source>
</reference>
<comment type="subcellular location">
    <subcellularLocation>
        <location evidence="1 9">Cell inner membrane</location>
        <topology evidence="1 9">Single-pass membrane protein</topology>
    </subcellularLocation>
</comment>
<evidence type="ECO:0000256" key="4">
    <source>
        <dbReference type="ARBA" id="ARBA00022481"/>
    </source>
</evidence>
<dbReference type="SUPFAM" id="SSF54523">
    <property type="entry name" value="Pili subunits"/>
    <property type="match status" value="1"/>
</dbReference>
<evidence type="ECO:0000256" key="6">
    <source>
        <dbReference type="ARBA" id="ARBA00022692"/>
    </source>
</evidence>
<feature type="transmembrane region" description="Helical" evidence="9">
    <location>
        <begin position="21"/>
        <end position="49"/>
    </location>
</feature>
<name>A0A5E7A8Y0_PSEFL</name>
<dbReference type="AlphaFoldDB" id="A0A5E7A8Y0"/>
<feature type="domain" description="Type II secretion system protein GspI C-terminal" evidence="10">
    <location>
        <begin position="55"/>
        <end position="131"/>
    </location>
</feature>
<evidence type="ECO:0000256" key="8">
    <source>
        <dbReference type="ARBA" id="ARBA00023136"/>
    </source>
</evidence>
<comment type="similarity">
    <text evidence="2 9">Belongs to the GSP I family.</text>
</comment>
<comment type="function">
    <text evidence="9">Component of the type II secretion system required for the energy-dependent secretion of extracellular factors such as proteases and toxins from the periplasm.</text>
</comment>
<dbReference type="NCBIfam" id="TIGR02532">
    <property type="entry name" value="IV_pilin_GFxxxE"/>
    <property type="match status" value="1"/>
</dbReference>
<dbReference type="Gene3D" id="3.30.1300.30">
    <property type="entry name" value="GSPII I/J protein-like"/>
    <property type="match status" value="1"/>
</dbReference>
<dbReference type="RefSeq" id="WP_150802234.1">
    <property type="nucleotide sequence ID" value="NZ_CABVHY010000003.1"/>
</dbReference>
<dbReference type="PANTHER" id="PTHR38779">
    <property type="entry name" value="TYPE II SECRETION SYSTEM PROTEIN I-RELATED"/>
    <property type="match status" value="1"/>
</dbReference>
<protein>
    <recommendedName>
        <fullName evidence="9">Type II secretion system protein I</fullName>
        <shortName evidence="9">T2SS minor pseudopilin I</shortName>
    </recommendedName>
</protein>
<dbReference type="Pfam" id="PF02501">
    <property type="entry name" value="T2SSI"/>
    <property type="match status" value="1"/>
</dbReference>
<dbReference type="GO" id="GO:0005886">
    <property type="term" value="C:plasma membrane"/>
    <property type="evidence" value="ECO:0007669"/>
    <property type="project" value="UniProtKB-SubCell"/>
</dbReference>
<proteinExistence type="inferred from homology"/>
<dbReference type="PROSITE" id="PS00409">
    <property type="entry name" value="PROKAR_NTER_METHYL"/>
    <property type="match status" value="1"/>
</dbReference>
<evidence type="ECO:0000259" key="10">
    <source>
        <dbReference type="Pfam" id="PF02501"/>
    </source>
</evidence>
<dbReference type="InterPro" id="IPR012902">
    <property type="entry name" value="N_methyl_site"/>
</dbReference>
<dbReference type="Pfam" id="PF07963">
    <property type="entry name" value="N_methyl"/>
    <property type="match status" value="1"/>
</dbReference>
<dbReference type="Proteomes" id="UP000379480">
    <property type="component" value="Unassembled WGS sequence"/>
</dbReference>
<organism evidence="11 12">
    <name type="scientific">Pseudomonas fluorescens</name>
    <dbReference type="NCBI Taxonomy" id="294"/>
    <lineage>
        <taxon>Bacteria</taxon>
        <taxon>Pseudomonadati</taxon>
        <taxon>Pseudomonadota</taxon>
        <taxon>Gammaproteobacteria</taxon>
        <taxon>Pseudomonadales</taxon>
        <taxon>Pseudomonadaceae</taxon>
        <taxon>Pseudomonas</taxon>
    </lineage>
</organism>